<gene>
    <name evidence="3" type="ORF">GO495_22390</name>
</gene>
<dbReference type="PANTHER" id="PTHR30383:SF5">
    <property type="entry name" value="SGNH HYDROLASE-TYPE ESTERASE DOMAIN-CONTAINING PROTEIN"/>
    <property type="match status" value="1"/>
</dbReference>
<sequence length="220" mass="25558">MKKLLLLVFLIIAGETLSAQNKPVYWEDVQTIKKYDQMYEPPYQPILFIGSSSIRKWNDLERTFADYVVLNRGIGGAVVNDITYYLNDIVFPYHPRQIVIYVGENDLPDEQSTADSVLNRTKRLIEGIRAKLPEISILYISIKPSPSREKYQPKAIEANRLIREYLKEDKNITFIDVFSLMLTPEGKLRPELFVGDMLHMNGQGYKIWRAAVEPYLLKRL</sequence>
<feature type="chain" id="PRO_5027018308" evidence="1">
    <location>
        <begin position="20"/>
        <end position="220"/>
    </location>
</feature>
<dbReference type="AlphaFoldDB" id="A0A6N8JEH1"/>
<evidence type="ECO:0000256" key="1">
    <source>
        <dbReference type="SAM" id="SignalP"/>
    </source>
</evidence>
<accession>A0A6N8JEH1</accession>
<comment type="caution">
    <text evidence="3">The sequence shown here is derived from an EMBL/GenBank/DDBJ whole genome shotgun (WGS) entry which is preliminary data.</text>
</comment>
<reference evidence="3 4" key="1">
    <citation type="submission" date="2019-12" db="EMBL/GenBank/DDBJ databases">
        <title>The draft genomic sequence of strain Chitinophaga oryziterrae JCM 16595.</title>
        <authorList>
            <person name="Zhang X."/>
        </authorList>
    </citation>
    <scope>NUCLEOTIDE SEQUENCE [LARGE SCALE GENOMIC DNA]</scope>
    <source>
        <strain evidence="3 4">JCM 16595</strain>
    </source>
</reference>
<evidence type="ECO:0000313" key="4">
    <source>
        <dbReference type="Proteomes" id="UP000468388"/>
    </source>
</evidence>
<evidence type="ECO:0000313" key="3">
    <source>
        <dbReference type="EMBL" id="MVT43364.1"/>
    </source>
</evidence>
<dbReference type="Proteomes" id="UP000468388">
    <property type="component" value="Unassembled WGS sequence"/>
</dbReference>
<dbReference type="SUPFAM" id="SSF52266">
    <property type="entry name" value="SGNH hydrolase"/>
    <property type="match status" value="1"/>
</dbReference>
<feature type="domain" description="SGNH hydrolase-type esterase" evidence="2">
    <location>
        <begin position="59"/>
        <end position="207"/>
    </location>
</feature>
<dbReference type="InterPro" id="IPR051532">
    <property type="entry name" value="Ester_Hydrolysis_Enzymes"/>
</dbReference>
<feature type="signal peptide" evidence="1">
    <location>
        <begin position="1"/>
        <end position="19"/>
    </location>
</feature>
<name>A0A6N8JEH1_9BACT</name>
<dbReference type="EMBL" id="WRXO01000007">
    <property type="protein sequence ID" value="MVT43364.1"/>
    <property type="molecule type" value="Genomic_DNA"/>
</dbReference>
<keyword evidence="1" id="KW-0732">Signal</keyword>
<dbReference type="OrthoDB" id="9790057at2"/>
<proteinExistence type="predicted"/>
<organism evidence="3 4">
    <name type="scientific">Chitinophaga oryziterrae</name>
    <dbReference type="NCBI Taxonomy" id="1031224"/>
    <lineage>
        <taxon>Bacteria</taxon>
        <taxon>Pseudomonadati</taxon>
        <taxon>Bacteroidota</taxon>
        <taxon>Chitinophagia</taxon>
        <taxon>Chitinophagales</taxon>
        <taxon>Chitinophagaceae</taxon>
        <taxon>Chitinophaga</taxon>
    </lineage>
</organism>
<dbReference type="InterPro" id="IPR013830">
    <property type="entry name" value="SGNH_hydro"/>
</dbReference>
<dbReference type="InterPro" id="IPR036514">
    <property type="entry name" value="SGNH_hydro_sf"/>
</dbReference>
<dbReference type="GO" id="GO:0004622">
    <property type="term" value="F:phosphatidylcholine lysophospholipase activity"/>
    <property type="evidence" value="ECO:0007669"/>
    <property type="project" value="TreeGrafter"/>
</dbReference>
<protein>
    <submittedName>
        <fullName evidence="3">GDSL family lipase</fullName>
    </submittedName>
</protein>
<dbReference type="Pfam" id="PF13472">
    <property type="entry name" value="Lipase_GDSL_2"/>
    <property type="match status" value="1"/>
</dbReference>
<evidence type="ECO:0000259" key="2">
    <source>
        <dbReference type="Pfam" id="PF13472"/>
    </source>
</evidence>
<dbReference type="RefSeq" id="WP_157301975.1">
    <property type="nucleotide sequence ID" value="NZ_BAAAZB010000015.1"/>
</dbReference>
<keyword evidence="4" id="KW-1185">Reference proteome</keyword>
<dbReference type="Gene3D" id="3.40.50.1110">
    <property type="entry name" value="SGNH hydrolase"/>
    <property type="match status" value="1"/>
</dbReference>
<dbReference type="PANTHER" id="PTHR30383">
    <property type="entry name" value="THIOESTERASE 1/PROTEASE 1/LYSOPHOSPHOLIPASE L1"/>
    <property type="match status" value="1"/>
</dbReference>